<organism evidence="2 3">
    <name type="scientific">Anisodus tanguticus</name>
    <dbReference type="NCBI Taxonomy" id="243964"/>
    <lineage>
        <taxon>Eukaryota</taxon>
        <taxon>Viridiplantae</taxon>
        <taxon>Streptophyta</taxon>
        <taxon>Embryophyta</taxon>
        <taxon>Tracheophyta</taxon>
        <taxon>Spermatophyta</taxon>
        <taxon>Magnoliopsida</taxon>
        <taxon>eudicotyledons</taxon>
        <taxon>Gunneridae</taxon>
        <taxon>Pentapetalae</taxon>
        <taxon>asterids</taxon>
        <taxon>lamiids</taxon>
        <taxon>Solanales</taxon>
        <taxon>Solanaceae</taxon>
        <taxon>Solanoideae</taxon>
        <taxon>Hyoscyameae</taxon>
        <taxon>Anisodus</taxon>
    </lineage>
</organism>
<accession>A0AAE1VWX4</accession>
<sequence>MEALSILIEKVWDPYMGLEEKIETLRSKMKVLISRSKDVMAEAKDAELHSSKKRKTEVDNWQSSVLKLEHEVKCFEQEVEQSSNRSRIGLSNHADKIHKEVEDLLDQGLLVRRNSRGAEFDQGHAVLNKLERACLLESVVNYHGQRSVRMHDLVRQMALHIARDEFKWMGKLVHNCMKSRGARMVRGLGQGLIKHSLGLGFANNSGVVTVTCTAHARLAVQKQGKDNRKALPFWGGCLLKSNKGVRT</sequence>
<evidence type="ECO:0000313" key="3">
    <source>
        <dbReference type="Proteomes" id="UP001291623"/>
    </source>
</evidence>
<keyword evidence="3" id="KW-1185">Reference proteome</keyword>
<keyword evidence="1" id="KW-0175">Coiled coil</keyword>
<reference evidence="2" key="1">
    <citation type="submission" date="2023-12" db="EMBL/GenBank/DDBJ databases">
        <title>Genome assembly of Anisodus tanguticus.</title>
        <authorList>
            <person name="Wang Y.-J."/>
        </authorList>
    </citation>
    <scope>NUCLEOTIDE SEQUENCE</scope>
    <source>
        <strain evidence="2">KB-2021</strain>
        <tissue evidence="2">Leaf</tissue>
    </source>
</reference>
<evidence type="ECO:0000256" key="1">
    <source>
        <dbReference type="SAM" id="Coils"/>
    </source>
</evidence>
<gene>
    <name evidence="2" type="ORF">RND71_003765</name>
</gene>
<dbReference type="Proteomes" id="UP001291623">
    <property type="component" value="Unassembled WGS sequence"/>
</dbReference>
<dbReference type="AlphaFoldDB" id="A0AAE1VWX4"/>
<feature type="coiled-coil region" evidence="1">
    <location>
        <begin position="15"/>
        <end position="85"/>
    </location>
</feature>
<comment type="caution">
    <text evidence="2">The sequence shown here is derived from an EMBL/GenBank/DDBJ whole genome shotgun (WGS) entry which is preliminary data.</text>
</comment>
<name>A0AAE1VWX4_9SOLA</name>
<dbReference type="EMBL" id="JAVYJV010000002">
    <property type="protein sequence ID" value="KAK4377469.1"/>
    <property type="molecule type" value="Genomic_DNA"/>
</dbReference>
<protein>
    <submittedName>
        <fullName evidence="2">Uncharacterized protein</fullName>
    </submittedName>
</protein>
<evidence type="ECO:0000313" key="2">
    <source>
        <dbReference type="EMBL" id="KAK4377469.1"/>
    </source>
</evidence>
<proteinExistence type="predicted"/>